<gene>
    <name evidence="3" type="ORF">PPROV_000171100</name>
</gene>
<feature type="transmembrane region" description="Helical" evidence="2">
    <location>
        <begin position="321"/>
        <end position="346"/>
    </location>
</feature>
<feature type="region of interest" description="Disordered" evidence="1">
    <location>
        <begin position="1"/>
        <end position="37"/>
    </location>
</feature>
<evidence type="ECO:0000313" key="3">
    <source>
        <dbReference type="EMBL" id="GHP02956.1"/>
    </source>
</evidence>
<dbReference type="OrthoDB" id="10046650at2759"/>
<feature type="transmembrane region" description="Helical" evidence="2">
    <location>
        <begin position="250"/>
        <end position="272"/>
    </location>
</feature>
<name>A0A830H6V4_9CHLO</name>
<feature type="transmembrane region" description="Helical" evidence="2">
    <location>
        <begin position="133"/>
        <end position="152"/>
    </location>
</feature>
<feature type="transmembrane region" description="Helical" evidence="2">
    <location>
        <begin position="284"/>
        <end position="309"/>
    </location>
</feature>
<feature type="transmembrane region" description="Helical" evidence="2">
    <location>
        <begin position="574"/>
        <end position="594"/>
    </location>
</feature>
<feature type="transmembrane region" description="Helical" evidence="2">
    <location>
        <begin position="429"/>
        <end position="448"/>
    </location>
</feature>
<feature type="transmembrane region" description="Helical" evidence="2">
    <location>
        <begin position="352"/>
        <end position="370"/>
    </location>
</feature>
<accession>A0A830H6V4</accession>
<feature type="transmembrane region" description="Helical" evidence="2">
    <location>
        <begin position="758"/>
        <end position="778"/>
    </location>
</feature>
<feature type="transmembrane region" description="Helical" evidence="2">
    <location>
        <begin position="1112"/>
        <end position="1131"/>
    </location>
</feature>
<organism evidence="3 4">
    <name type="scientific">Pycnococcus provasolii</name>
    <dbReference type="NCBI Taxonomy" id="41880"/>
    <lineage>
        <taxon>Eukaryota</taxon>
        <taxon>Viridiplantae</taxon>
        <taxon>Chlorophyta</taxon>
        <taxon>Pseudoscourfieldiophyceae</taxon>
        <taxon>Pseudoscourfieldiales</taxon>
        <taxon>Pycnococcaceae</taxon>
        <taxon>Pycnococcus</taxon>
    </lineage>
</organism>
<evidence type="ECO:0000256" key="2">
    <source>
        <dbReference type="SAM" id="Phobius"/>
    </source>
</evidence>
<feature type="transmembrane region" description="Helical" evidence="2">
    <location>
        <begin position="989"/>
        <end position="1008"/>
    </location>
</feature>
<reference evidence="3" key="1">
    <citation type="submission" date="2020-10" db="EMBL/GenBank/DDBJ databases">
        <title>Unveiling of a novel bifunctional photoreceptor, Dualchrome1, isolated from a cosmopolitan green alga.</title>
        <authorList>
            <person name="Suzuki S."/>
            <person name="Kawachi M."/>
        </authorList>
    </citation>
    <scope>NUCLEOTIDE SEQUENCE</scope>
    <source>
        <strain evidence="3">NIES 2893</strain>
    </source>
</reference>
<feature type="transmembrane region" description="Helical" evidence="2">
    <location>
        <begin position="891"/>
        <end position="910"/>
    </location>
</feature>
<feature type="transmembrane region" description="Helical" evidence="2">
    <location>
        <begin position="521"/>
        <end position="539"/>
    </location>
</feature>
<proteinExistence type="predicted"/>
<feature type="transmembrane region" description="Helical" evidence="2">
    <location>
        <begin position="489"/>
        <end position="509"/>
    </location>
</feature>
<feature type="transmembrane region" description="Helical" evidence="2">
    <location>
        <begin position="93"/>
        <end position="113"/>
    </location>
</feature>
<feature type="transmembrane region" description="Helical" evidence="2">
    <location>
        <begin position="845"/>
        <end position="867"/>
    </location>
</feature>
<comment type="caution">
    <text evidence="3">The sequence shown here is derived from an EMBL/GenBank/DDBJ whole genome shotgun (WGS) entry which is preliminary data.</text>
</comment>
<feature type="transmembrane region" description="Helical" evidence="2">
    <location>
        <begin position="628"/>
        <end position="646"/>
    </location>
</feature>
<feature type="transmembrane region" description="Helical" evidence="2">
    <location>
        <begin position="810"/>
        <end position="833"/>
    </location>
</feature>
<dbReference type="PANTHER" id="PTHR35313">
    <property type="entry name" value="NO EXINE FORMATION 1"/>
    <property type="match status" value="1"/>
</dbReference>
<feature type="transmembrane region" description="Helical" evidence="2">
    <location>
        <begin position="406"/>
        <end position="422"/>
    </location>
</feature>
<feature type="transmembrane region" description="Helical" evidence="2">
    <location>
        <begin position="785"/>
        <end position="804"/>
    </location>
</feature>
<feature type="transmembrane region" description="Helical" evidence="2">
    <location>
        <begin position="53"/>
        <end position="86"/>
    </location>
</feature>
<feature type="transmembrane region" description="Helical" evidence="2">
    <location>
        <begin position="1063"/>
        <end position="1081"/>
    </location>
</feature>
<feature type="transmembrane region" description="Helical" evidence="2">
    <location>
        <begin position="946"/>
        <end position="969"/>
    </location>
</feature>
<sequence>MSAIPPGMSPGMSARSTSTSGPMGGPPGHAHVPQVRASSTSGGGALFLYNVRVALAIVPAFALTLGFAGKMITGLLMVGGMTAYVLESARAPAASLGVAWAFLATANAAQWFTAPSHVASSTAAPTVPSLINVAQQLLVSLLHLMVGAWFTLQFKFIPVRYPAIAQACEHVLFGLCPLVCAAVLTWGAMLATGAAAAPFVYLCMSSVFYLAFGMPQPSSFQRAGRVAIGGGNKLGFRGDATGLASTRAGAAAAAFAYAVLPAALQLAIHLGPILRLDTTEICSLLLLGTAPMVVLALSAPYGSLWWLGLEGFSLDVLRHTALLVGLIGLVAGFEGRVVFASFGQYIHVPSPWSYLLVTPALYAGAALFASHFTGALGGTVDLTVAGMLAVGAAGAGAFAMGVPLPVMPAPLVAAAGFALYYESGLLRDYLLFALGALLFMVWFVQHNFWFVDLDVGGRPVHHICRDVLVSTALVLLACGVSACRVDAHAVGAAFVASGTFFTHLEAGLYRLSWASAGHGEVVYPAWLVAVTSFAGVAAVRALSGGGRLPGWAAWALQCTMAGKVAVLVAPETSLYVAVTVLVVAATLPSMLLAARAKVKAEMGASSGMVGAALSAHARQAQRMSAPQAWAHATICWAIVAWNRFAFFEALQVIFGRRPSDALLIGCLLGLAGGSILPAAARHLPTHSTLRRLGLLMCAGGVLMVILAPPLPMQGMAYCPHFLPMHLCPRLWDEAHVPFHAHDDPAIYGMGAAGAREHWARWLLVMPLASSLVGASGLLPASRSGVSKGFLTVASGAAIGWYAALELLPGYGFILHSLVGGSCAAAAAFCVFLLARGPASPAASPILALLIMVVFVSIPAAFALVTYFPPEALDAVRENVLRKSGMDSASEARSSLLVVNACVMAALALAIKLRQSRESSRDDRGPGIKSHGMAYPRQSSDATLRRIGLAWLPTMCNACATLAFVFGLCYAEADGGEAVSVPGFLLHRDGAALCLAPLFLLLCSDSMLLQRFAHRQRYAPPVAVAAASLALSAARQVAAGRYAAERHIAVHGDGVDFVWTLRNALCLLCALPSLALFVRFLWERGVLGDTALLLATPLNAAPLLFSDLSTTRALAVLGVACACVQYIAAGAVRRTGLKLI</sequence>
<dbReference type="PANTHER" id="PTHR35313:SF1">
    <property type="entry name" value="NO EXINE FORMATION 1"/>
    <property type="match status" value="1"/>
</dbReference>
<dbReference type="EMBL" id="BNJQ01000004">
    <property type="protein sequence ID" value="GHP02956.1"/>
    <property type="molecule type" value="Genomic_DNA"/>
</dbReference>
<dbReference type="Proteomes" id="UP000660262">
    <property type="component" value="Unassembled WGS sequence"/>
</dbReference>
<keyword evidence="2" id="KW-0812">Transmembrane</keyword>
<protein>
    <recommendedName>
        <fullName evidence="5">No exine formation 1</fullName>
    </recommendedName>
</protein>
<evidence type="ECO:0000313" key="4">
    <source>
        <dbReference type="Proteomes" id="UP000660262"/>
    </source>
</evidence>
<keyword evidence="2" id="KW-1133">Transmembrane helix</keyword>
<evidence type="ECO:0008006" key="5">
    <source>
        <dbReference type="Google" id="ProtNLM"/>
    </source>
</evidence>
<evidence type="ECO:0000256" key="1">
    <source>
        <dbReference type="SAM" id="MobiDB-lite"/>
    </source>
</evidence>
<dbReference type="AlphaFoldDB" id="A0A830H6V4"/>
<keyword evidence="2" id="KW-0472">Membrane</keyword>
<feature type="transmembrane region" description="Helical" evidence="2">
    <location>
        <begin position="692"/>
        <end position="710"/>
    </location>
</feature>
<keyword evidence="4" id="KW-1185">Reference proteome</keyword>
<feature type="transmembrane region" description="Helical" evidence="2">
    <location>
        <begin position="164"/>
        <end position="184"/>
    </location>
</feature>
<feature type="transmembrane region" description="Helical" evidence="2">
    <location>
        <begin position="661"/>
        <end position="680"/>
    </location>
</feature>